<accession>A0A1W1CRJ2</accession>
<organism evidence="1">
    <name type="scientific">hydrothermal vent metagenome</name>
    <dbReference type="NCBI Taxonomy" id="652676"/>
    <lineage>
        <taxon>unclassified sequences</taxon>
        <taxon>metagenomes</taxon>
        <taxon>ecological metagenomes</taxon>
    </lineage>
</organism>
<dbReference type="AlphaFoldDB" id="A0A1W1CRJ2"/>
<reference evidence="1" key="1">
    <citation type="submission" date="2016-10" db="EMBL/GenBank/DDBJ databases">
        <authorList>
            <person name="de Groot N.N."/>
        </authorList>
    </citation>
    <scope>NUCLEOTIDE SEQUENCE</scope>
</reference>
<sequence length="180" mass="21673">MKLLILLLFITTLYADIKEKMFTLYQNKEYEKVCTMGFDNLKRYKRDEEFVSLYAFACLNSDYIDRLAVPSAVLKFSEEARANAAYFSVILMQKKLLYHSLLDGYELSELKLPTTDYVLSKVFDLYAKLDKHKKRPFYLFEDPKDKKLTYKLYLAKDYRITKMVIEEFYDTMLIKRHIYW</sequence>
<gene>
    <name evidence="1" type="ORF">MNB_SM-6-211</name>
</gene>
<evidence type="ECO:0000313" key="1">
    <source>
        <dbReference type="EMBL" id="SFV68416.1"/>
    </source>
</evidence>
<protein>
    <submittedName>
        <fullName evidence="1">Uncharacterized protein</fullName>
    </submittedName>
</protein>
<dbReference type="EMBL" id="FPHK01000122">
    <property type="protein sequence ID" value="SFV68416.1"/>
    <property type="molecule type" value="Genomic_DNA"/>
</dbReference>
<proteinExistence type="predicted"/>
<name>A0A1W1CRJ2_9ZZZZ</name>